<keyword evidence="3" id="KW-0804">Transcription</keyword>
<evidence type="ECO:0000313" key="5">
    <source>
        <dbReference type="EMBL" id="SHH73640.1"/>
    </source>
</evidence>
<dbReference type="InterPro" id="IPR037923">
    <property type="entry name" value="HTH-like"/>
</dbReference>
<dbReference type="OrthoDB" id="9813413at2"/>
<keyword evidence="6" id="KW-1185">Reference proteome</keyword>
<feature type="domain" description="HTH araC/xylS-type" evidence="4">
    <location>
        <begin position="168"/>
        <end position="267"/>
    </location>
</feature>
<keyword evidence="2 5" id="KW-0238">DNA-binding</keyword>
<dbReference type="PROSITE" id="PS01124">
    <property type="entry name" value="HTH_ARAC_FAMILY_2"/>
    <property type="match status" value="1"/>
</dbReference>
<dbReference type="InterPro" id="IPR020449">
    <property type="entry name" value="Tscrpt_reg_AraC-type_HTH"/>
</dbReference>
<dbReference type="GO" id="GO:0043565">
    <property type="term" value="F:sequence-specific DNA binding"/>
    <property type="evidence" value="ECO:0007669"/>
    <property type="project" value="InterPro"/>
</dbReference>
<evidence type="ECO:0000259" key="4">
    <source>
        <dbReference type="PROSITE" id="PS01124"/>
    </source>
</evidence>
<sequence>MKREVIVAITSENIYQLPYSINTMAVDWAQRDLERPEGTKNYLLIQCLSGYGKIHFGDKRFSIEPGDVFIWKPDAEQYYYDSGNESWCVNWISFNCIGLPIYMEESFYVSKDCPISLGLSMFDTIKKRIQEETVEGHIQAAVALFSFLSEIYICDRQAINKVDGFDITLVSDYMKQNLTKQLTLDGLSEVFHFSESYLCRLFNRVYHRTPIQYFIELKIDKAKRLLLSDGEEKIRDIAKQCGYEDQVYFARVFKKYVGMSPSIYRKSQVQ</sequence>
<evidence type="ECO:0000313" key="6">
    <source>
        <dbReference type="Proteomes" id="UP000184447"/>
    </source>
</evidence>
<dbReference type="RefSeq" id="WP_073338529.1">
    <property type="nucleotide sequence ID" value="NZ_FQXM01000011.1"/>
</dbReference>
<dbReference type="Gene3D" id="2.60.120.280">
    <property type="entry name" value="Regulatory protein AraC"/>
    <property type="match status" value="1"/>
</dbReference>
<reference evidence="5 6" key="1">
    <citation type="submission" date="2016-11" db="EMBL/GenBank/DDBJ databases">
        <authorList>
            <person name="Jaros S."/>
            <person name="Januszkiewicz K."/>
            <person name="Wedrychowicz H."/>
        </authorList>
    </citation>
    <scope>NUCLEOTIDE SEQUENCE [LARGE SCALE GENOMIC DNA]</scope>
    <source>
        <strain evidence="5 6">DSM 8605</strain>
    </source>
</reference>
<dbReference type="Gene3D" id="1.10.10.60">
    <property type="entry name" value="Homeodomain-like"/>
    <property type="match status" value="2"/>
</dbReference>
<dbReference type="GO" id="GO:0003700">
    <property type="term" value="F:DNA-binding transcription factor activity"/>
    <property type="evidence" value="ECO:0007669"/>
    <property type="project" value="InterPro"/>
</dbReference>
<dbReference type="SUPFAM" id="SSF46689">
    <property type="entry name" value="Homeodomain-like"/>
    <property type="match status" value="2"/>
</dbReference>
<dbReference type="Pfam" id="PF02311">
    <property type="entry name" value="AraC_binding"/>
    <property type="match status" value="1"/>
</dbReference>
<dbReference type="EMBL" id="FQXM01000011">
    <property type="protein sequence ID" value="SHH73640.1"/>
    <property type="molecule type" value="Genomic_DNA"/>
</dbReference>
<accession>A0A1M5VEH4</accession>
<evidence type="ECO:0000256" key="3">
    <source>
        <dbReference type="ARBA" id="ARBA00023163"/>
    </source>
</evidence>
<dbReference type="Pfam" id="PF12833">
    <property type="entry name" value="HTH_18"/>
    <property type="match status" value="1"/>
</dbReference>
<dbReference type="Proteomes" id="UP000184447">
    <property type="component" value="Unassembled WGS sequence"/>
</dbReference>
<proteinExistence type="predicted"/>
<dbReference type="PRINTS" id="PR00032">
    <property type="entry name" value="HTHARAC"/>
</dbReference>
<keyword evidence="1" id="KW-0805">Transcription regulation</keyword>
<dbReference type="InterPro" id="IPR018060">
    <property type="entry name" value="HTH_AraC"/>
</dbReference>
<dbReference type="InterPro" id="IPR003313">
    <property type="entry name" value="AraC-bd"/>
</dbReference>
<dbReference type="SUPFAM" id="SSF51215">
    <property type="entry name" value="Regulatory protein AraC"/>
    <property type="match status" value="1"/>
</dbReference>
<dbReference type="PANTHER" id="PTHR43280:SF2">
    <property type="entry name" value="HTH-TYPE TRANSCRIPTIONAL REGULATOR EXSA"/>
    <property type="match status" value="1"/>
</dbReference>
<dbReference type="STRING" id="1121316.SAMN02745207_02251"/>
<dbReference type="AlphaFoldDB" id="A0A1M5VEH4"/>
<gene>
    <name evidence="5" type="ORF">SAMN02745207_02251</name>
</gene>
<dbReference type="PANTHER" id="PTHR43280">
    <property type="entry name" value="ARAC-FAMILY TRANSCRIPTIONAL REGULATOR"/>
    <property type="match status" value="1"/>
</dbReference>
<dbReference type="SMART" id="SM00342">
    <property type="entry name" value="HTH_ARAC"/>
    <property type="match status" value="1"/>
</dbReference>
<evidence type="ECO:0000256" key="2">
    <source>
        <dbReference type="ARBA" id="ARBA00023125"/>
    </source>
</evidence>
<evidence type="ECO:0000256" key="1">
    <source>
        <dbReference type="ARBA" id="ARBA00023015"/>
    </source>
</evidence>
<organism evidence="5 6">
    <name type="scientific">Clostridium grantii DSM 8605</name>
    <dbReference type="NCBI Taxonomy" id="1121316"/>
    <lineage>
        <taxon>Bacteria</taxon>
        <taxon>Bacillati</taxon>
        <taxon>Bacillota</taxon>
        <taxon>Clostridia</taxon>
        <taxon>Eubacteriales</taxon>
        <taxon>Clostridiaceae</taxon>
        <taxon>Clostridium</taxon>
    </lineage>
</organism>
<dbReference type="InterPro" id="IPR009057">
    <property type="entry name" value="Homeodomain-like_sf"/>
</dbReference>
<name>A0A1M5VEH4_9CLOT</name>
<protein>
    <submittedName>
        <fullName evidence="5">AraC-type DNA-binding protein</fullName>
    </submittedName>
</protein>